<feature type="domain" description="Hemerythrin-like" evidence="1">
    <location>
        <begin position="23"/>
        <end position="144"/>
    </location>
</feature>
<dbReference type="AlphaFoldDB" id="A0A5J5K0T3"/>
<gene>
    <name evidence="2" type="ORF">F5972_24070</name>
</gene>
<dbReference type="PANTHER" id="PTHR35585:SF1">
    <property type="entry name" value="HHE DOMAIN PROTEIN (AFU_ORTHOLOGUE AFUA_4G00730)"/>
    <property type="match status" value="1"/>
</dbReference>
<comment type="caution">
    <text evidence="2">The sequence shown here is derived from an EMBL/GenBank/DDBJ whole genome shotgun (WGS) entry which is preliminary data.</text>
</comment>
<evidence type="ECO:0000259" key="1">
    <source>
        <dbReference type="Pfam" id="PF01814"/>
    </source>
</evidence>
<keyword evidence="3" id="KW-1185">Reference proteome</keyword>
<dbReference type="CDD" id="cd12108">
    <property type="entry name" value="Hr-like"/>
    <property type="match status" value="1"/>
</dbReference>
<dbReference type="PANTHER" id="PTHR35585">
    <property type="entry name" value="HHE DOMAIN PROTEIN (AFU_ORTHOLOGUE AFUA_4G00730)"/>
    <property type="match status" value="1"/>
</dbReference>
<dbReference type="Pfam" id="PF01814">
    <property type="entry name" value="Hemerythrin"/>
    <property type="match status" value="1"/>
</dbReference>
<evidence type="ECO:0000313" key="3">
    <source>
        <dbReference type="Proteomes" id="UP000327011"/>
    </source>
</evidence>
<name>A0A5J5K0T3_9ACTN</name>
<proteinExistence type="predicted"/>
<dbReference type="Gene3D" id="1.20.120.520">
    <property type="entry name" value="nmb1532 protein domain like"/>
    <property type="match status" value="1"/>
</dbReference>
<dbReference type="RefSeq" id="WP_150936086.1">
    <property type="nucleotide sequence ID" value="NZ_VYTZ01000008.1"/>
</dbReference>
<reference evidence="2 3" key="1">
    <citation type="submission" date="2019-09" db="EMBL/GenBank/DDBJ databases">
        <title>Screening of Novel Bioactive Compounds from Soil-Associated.</title>
        <authorList>
            <person name="Gong X."/>
        </authorList>
    </citation>
    <scope>NUCLEOTIDE SEQUENCE [LARGE SCALE GENOMIC DNA]</scope>
    <source>
        <strain evidence="2 3">Gxj-6</strain>
    </source>
</reference>
<dbReference type="Proteomes" id="UP000327011">
    <property type="component" value="Unassembled WGS sequence"/>
</dbReference>
<sequence>MSDAPAPHPANLPAPNLLGFRITHRAMRADSRRLADATGEIAAGRQPCGPERAAAIKNYVVKLCQGIHHHHKAEDDHLWPLLVRSAGAEVDLSELSEDHSELDPLLAEIQSVAGDPAELAKPMRRLADLLDEHIAEEERQLFPVIMRHVTAKDWEELEKHVRKGGDPRFELPRIERHARPDELAELRKLAGPVLVVMLALLRPGHRRRERLVFGAA</sequence>
<protein>
    <submittedName>
        <fullName evidence="2">Hemerythrin domain-containing protein</fullName>
    </submittedName>
</protein>
<evidence type="ECO:0000313" key="2">
    <source>
        <dbReference type="EMBL" id="KAA9376487.1"/>
    </source>
</evidence>
<accession>A0A5J5K0T3</accession>
<dbReference type="InterPro" id="IPR012312">
    <property type="entry name" value="Hemerythrin-like"/>
</dbReference>
<dbReference type="EMBL" id="VYTZ01000008">
    <property type="protein sequence ID" value="KAA9376487.1"/>
    <property type="molecule type" value="Genomic_DNA"/>
</dbReference>
<organism evidence="2 3">
    <name type="scientific">Microbispora cellulosiformans</name>
    <dbReference type="NCBI Taxonomy" id="2614688"/>
    <lineage>
        <taxon>Bacteria</taxon>
        <taxon>Bacillati</taxon>
        <taxon>Actinomycetota</taxon>
        <taxon>Actinomycetes</taxon>
        <taxon>Streptosporangiales</taxon>
        <taxon>Streptosporangiaceae</taxon>
        <taxon>Microbispora</taxon>
    </lineage>
</organism>